<dbReference type="Pfam" id="PF02652">
    <property type="entry name" value="Lactate_perm"/>
    <property type="match status" value="1"/>
</dbReference>
<comment type="similarity">
    <text evidence="2 8">Belongs to the lactate permease family.</text>
</comment>
<feature type="compositionally biased region" description="Low complexity" evidence="9">
    <location>
        <begin position="90"/>
        <end position="107"/>
    </location>
</feature>
<feature type="transmembrane region" description="Helical" evidence="8">
    <location>
        <begin position="504"/>
        <end position="531"/>
    </location>
</feature>
<dbReference type="GO" id="GO:0015129">
    <property type="term" value="F:lactate transmembrane transporter activity"/>
    <property type="evidence" value="ECO:0007669"/>
    <property type="project" value="UniProtKB-UniRule"/>
</dbReference>
<keyword evidence="8" id="KW-0997">Cell inner membrane</keyword>
<feature type="transmembrane region" description="Helical" evidence="8">
    <location>
        <begin position="464"/>
        <end position="483"/>
    </location>
</feature>
<dbReference type="InterPro" id="IPR003804">
    <property type="entry name" value="Lactate_perm"/>
</dbReference>
<feature type="transmembrane region" description="Helical" evidence="8">
    <location>
        <begin position="568"/>
        <end position="588"/>
    </location>
</feature>
<feature type="region of interest" description="Disordered" evidence="9">
    <location>
        <begin position="202"/>
        <end position="229"/>
    </location>
</feature>
<evidence type="ECO:0000256" key="3">
    <source>
        <dbReference type="ARBA" id="ARBA00022448"/>
    </source>
</evidence>
<evidence type="ECO:0000256" key="9">
    <source>
        <dbReference type="SAM" id="MobiDB-lite"/>
    </source>
</evidence>
<evidence type="ECO:0000256" key="4">
    <source>
        <dbReference type="ARBA" id="ARBA00022475"/>
    </source>
</evidence>
<evidence type="ECO:0000256" key="1">
    <source>
        <dbReference type="ARBA" id="ARBA00004651"/>
    </source>
</evidence>
<evidence type="ECO:0000256" key="8">
    <source>
        <dbReference type="RuleBase" id="RU365092"/>
    </source>
</evidence>
<accession>A0A4Q7MRJ9</accession>
<sequence>MLYLLWLAPVVLLIVLIGVFRQPVIRSAMLGAALALLVAFLSAPRVFGFHEAILAVARGSWIGLTVVPYILGGLLFWRVASLVGEGGRQSGTSAPAPAPAANPASTSADVGATVSATAPVSASALTTVAIVAPASGLHPVPVQPAVGTADNIACSPVPVVADNAARDEPAAAAGQAFADEQRETEPPEAAQIREATLEPGAVPAQEASPAQRADQAQEPGRKQVPSDGEESVALAGGAAIAQVHAAAEAARAAQAQRRILFNACFLIGPFAESVTGFGVGMMGTFALLATLSLRPAYLLAFGFIGQALGPWGGMASGTLIAAALAGSNPATFAVLSGGMVSLMLLAWLPLFWRLAAHAGLPFPRDERRKDAAWLAGTLLLLLLMTWLGGPETGLIASFGPVIALRYFLSHDAKFSSLWLAARQVWPYILLVAGLALTRLIPSWARFLRETGSIRPFENLPAFSPLFHSGVWLLMLGLLVAVLIRQRRRVVPIMQESWTSGKVAIFTTALFCILAEVLSLSGIATSLAAGMLDALGRTSVFLSMLLAALFGLVTNSANASNGLLMNSQLALAHGTGLSALGAAALQHASAIAMSTFSPVRIMLACSFAGVVVGMRDVYRTVLPFMAVVAVIVLLLACVLLAYAGPALLVPAVG</sequence>
<evidence type="ECO:0000256" key="2">
    <source>
        <dbReference type="ARBA" id="ARBA00010100"/>
    </source>
</evidence>
<feature type="transmembrane region" description="Helical" evidence="8">
    <location>
        <begin position="31"/>
        <end position="49"/>
    </location>
</feature>
<gene>
    <name evidence="10" type="ORF">EV679_1807</name>
</gene>
<evidence type="ECO:0000256" key="7">
    <source>
        <dbReference type="ARBA" id="ARBA00023136"/>
    </source>
</evidence>
<feature type="transmembrane region" description="Helical" evidence="8">
    <location>
        <begin position="296"/>
        <end position="324"/>
    </location>
</feature>
<dbReference type="GO" id="GO:0005886">
    <property type="term" value="C:plasma membrane"/>
    <property type="evidence" value="ECO:0007669"/>
    <property type="project" value="UniProtKB-SubCell"/>
</dbReference>
<keyword evidence="4" id="KW-1003">Cell membrane</keyword>
<feature type="transmembrane region" description="Helical" evidence="8">
    <location>
        <begin position="537"/>
        <end position="556"/>
    </location>
</feature>
<feature type="transmembrane region" description="Helical" evidence="8">
    <location>
        <begin position="61"/>
        <end position="80"/>
    </location>
</feature>
<evidence type="ECO:0000313" key="10">
    <source>
        <dbReference type="EMBL" id="RZS70401.1"/>
    </source>
</evidence>
<comment type="caution">
    <text evidence="10">The sequence shown here is derived from an EMBL/GenBank/DDBJ whole genome shotgun (WGS) entry which is preliminary data.</text>
</comment>
<feature type="transmembrane region" description="Helical" evidence="8">
    <location>
        <begin position="620"/>
        <end position="642"/>
    </location>
</feature>
<dbReference type="AlphaFoldDB" id="A0A4Q7MRJ9"/>
<dbReference type="PANTHER" id="PTHR30003">
    <property type="entry name" value="L-LACTATE PERMEASE"/>
    <property type="match status" value="1"/>
</dbReference>
<dbReference type="PANTHER" id="PTHR30003:SF0">
    <property type="entry name" value="GLYCOLATE PERMEASE GLCA-RELATED"/>
    <property type="match status" value="1"/>
</dbReference>
<feature type="transmembrane region" description="Helical" evidence="8">
    <location>
        <begin position="594"/>
        <end position="613"/>
    </location>
</feature>
<keyword evidence="6 8" id="KW-1133">Transmembrane helix</keyword>
<reference evidence="10 11" key="1">
    <citation type="submission" date="2019-02" db="EMBL/GenBank/DDBJ databases">
        <title>Genomic Encyclopedia of Type Strains, Phase IV (KMG-IV): sequencing the most valuable type-strain genomes for metagenomic binning, comparative biology and taxonomic classification.</title>
        <authorList>
            <person name="Goeker M."/>
        </authorList>
    </citation>
    <scope>NUCLEOTIDE SEQUENCE [LARGE SCALE GENOMIC DNA]</scope>
    <source>
        <strain evidence="10 11">DSM 16618</strain>
    </source>
</reference>
<feature type="transmembrane region" description="Helical" evidence="8">
    <location>
        <begin position="424"/>
        <end position="444"/>
    </location>
</feature>
<dbReference type="GO" id="GO:0015295">
    <property type="term" value="F:solute:proton symporter activity"/>
    <property type="evidence" value="ECO:0007669"/>
    <property type="project" value="TreeGrafter"/>
</dbReference>
<dbReference type="RefSeq" id="WP_130487004.1">
    <property type="nucleotide sequence ID" value="NZ_CBCSEB010000001.1"/>
</dbReference>
<feature type="region of interest" description="Disordered" evidence="9">
    <location>
        <begin position="88"/>
        <end position="107"/>
    </location>
</feature>
<dbReference type="EMBL" id="SGWZ01000002">
    <property type="protein sequence ID" value="RZS70401.1"/>
    <property type="molecule type" value="Genomic_DNA"/>
</dbReference>
<feature type="transmembrane region" description="Helical" evidence="8">
    <location>
        <begin position="265"/>
        <end position="289"/>
    </location>
</feature>
<keyword evidence="5 8" id="KW-0812">Transmembrane</keyword>
<evidence type="ECO:0000256" key="6">
    <source>
        <dbReference type="ARBA" id="ARBA00022989"/>
    </source>
</evidence>
<name>A0A4Q7MRJ9_9BURK</name>
<organism evidence="10 11">
    <name type="scientific">Kerstersia gyiorum</name>
    <dbReference type="NCBI Taxonomy" id="206506"/>
    <lineage>
        <taxon>Bacteria</taxon>
        <taxon>Pseudomonadati</taxon>
        <taxon>Pseudomonadota</taxon>
        <taxon>Betaproteobacteria</taxon>
        <taxon>Burkholderiales</taxon>
        <taxon>Alcaligenaceae</taxon>
        <taxon>Kerstersia</taxon>
    </lineage>
</organism>
<evidence type="ECO:0000313" key="11">
    <source>
        <dbReference type="Proteomes" id="UP000292039"/>
    </source>
</evidence>
<protein>
    <recommendedName>
        <fullName evidence="8">L-lactate permease</fullName>
    </recommendedName>
</protein>
<comment type="subcellular location">
    <subcellularLocation>
        <location evidence="8">Cell inner membrane</location>
        <topology evidence="8">Multi-pass membrane protein</topology>
    </subcellularLocation>
    <subcellularLocation>
        <location evidence="1">Cell membrane</location>
        <topology evidence="1">Multi-pass membrane protein</topology>
    </subcellularLocation>
</comment>
<evidence type="ECO:0000256" key="5">
    <source>
        <dbReference type="ARBA" id="ARBA00022692"/>
    </source>
</evidence>
<comment type="function">
    <text evidence="8">Uptake of L-lactate across the membrane. Can also transport D-lactate and glycolate.</text>
</comment>
<proteinExistence type="inferred from homology"/>
<feature type="transmembrane region" description="Helical" evidence="8">
    <location>
        <begin position="330"/>
        <end position="350"/>
    </location>
</feature>
<dbReference type="Proteomes" id="UP000292039">
    <property type="component" value="Unassembled WGS sequence"/>
</dbReference>
<keyword evidence="3 8" id="KW-0813">Transport</keyword>
<keyword evidence="7 8" id="KW-0472">Membrane</keyword>
<feature type="region of interest" description="Disordered" evidence="9">
    <location>
        <begin position="168"/>
        <end position="188"/>
    </location>
</feature>